<reference evidence="6 7" key="1">
    <citation type="submission" date="2024-06" db="EMBL/GenBank/DDBJ databases">
        <title>The Natural Products Discovery Center: Release of the First 8490 Sequenced Strains for Exploring Actinobacteria Biosynthetic Diversity.</title>
        <authorList>
            <person name="Kalkreuter E."/>
            <person name="Kautsar S.A."/>
            <person name="Yang D."/>
            <person name="Bader C.D."/>
            <person name="Teijaro C.N."/>
            <person name="Fluegel L."/>
            <person name="Davis C.M."/>
            <person name="Simpson J.R."/>
            <person name="Lauterbach L."/>
            <person name="Steele A.D."/>
            <person name="Gui C."/>
            <person name="Meng S."/>
            <person name="Li G."/>
            <person name="Viehrig K."/>
            <person name="Ye F."/>
            <person name="Su P."/>
            <person name="Kiefer A.F."/>
            <person name="Nichols A."/>
            <person name="Cepeda A.J."/>
            <person name="Yan W."/>
            <person name="Fan B."/>
            <person name="Jiang Y."/>
            <person name="Adhikari A."/>
            <person name="Zheng C.-J."/>
            <person name="Schuster L."/>
            <person name="Cowan T.M."/>
            <person name="Smanski M.J."/>
            <person name="Chevrette M.G."/>
            <person name="De Carvalho L.P.S."/>
            <person name="Shen B."/>
        </authorList>
    </citation>
    <scope>NUCLEOTIDE SEQUENCE [LARGE SCALE GENOMIC DNA]</scope>
    <source>
        <strain evidence="6 7">NPDC019708</strain>
    </source>
</reference>
<evidence type="ECO:0000256" key="2">
    <source>
        <dbReference type="ARBA" id="ARBA00022777"/>
    </source>
</evidence>
<feature type="transmembrane region" description="Helical" evidence="4">
    <location>
        <begin position="45"/>
        <end position="65"/>
    </location>
</feature>
<keyword evidence="3" id="KW-0902">Two-component regulatory system</keyword>
<dbReference type="SUPFAM" id="SSF55874">
    <property type="entry name" value="ATPase domain of HSP90 chaperone/DNA topoisomerase II/histidine kinase"/>
    <property type="match status" value="1"/>
</dbReference>
<feature type="transmembrane region" description="Helical" evidence="4">
    <location>
        <begin position="109"/>
        <end position="127"/>
    </location>
</feature>
<dbReference type="RefSeq" id="WP_357154374.1">
    <property type="nucleotide sequence ID" value="NZ_JBEYBF010000027.1"/>
</dbReference>
<dbReference type="PROSITE" id="PS00436">
    <property type="entry name" value="PEROXIDASE_2"/>
    <property type="match status" value="1"/>
</dbReference>
<sequence>MRPGFGTAAAGGPVAAWGGPGVAGRVRAVLAPGRGAGREPAADRVLRAFGLVIGLAGTIAALLELPEIVLQHRGIPLLWSVLTVSVAFGMLPVLAGVSLLAGPRSIRPVAGAAALGYLAAMVLLLAYLPPIAAAPGPVWAYRLMAIGVLAAALAWHPLLAGGYLVLAVALPGASLYFLLGDTSPAQALDAFARDATLCLLVLWCVVYARRAGARVDRETMRSSELAAAVAGAAARERERARFAALIHDAVLSTLLDASRTAGQAPVLRDQAQRALDQLDETRIVESQPAILDADSVAGFLRSAVREVSRSVEFTVRQRESGATLRMPWHAAGTVAAALTEATRNSLRHAGVPGRTVRHTVTVTVDADGLRVVVRDDGAGFDLHAVPSDRLGVSVSILGRMRQLPGGAGSVDSAPGAGTTVTLRWAGHGEDGDARAGR</sequence>
<feature type="transmembrane region" description="Helical" evidence="4">
    <location>
        <begin position="162"/>
        <end position="179"/>
    </location>
</feature>
<dbReference type="Gene3D" id="3.30.565.10">
    <property type="entry name" value="Histidine kinase-like ATPase, C-terminal domain"/>
    <property type="match status" value="1"/>
</dbReference>
<dbReference type="EMBL" id="JBEYBF010000027">
    <property type="protein sequence ID" value="MEU1955766.1"/>
    <property type="molecule type" value="Genomic_DNA"/>
</dbReference>
<feature type="transmembrane region" description="Helical" evidence="4">
    <location>
        <begin position="139"/>
        <end position="155"/>
    </location>
</feature>
<dbReference type="InterPro" id="IPR036890">
    <property type="entry name" value="HATPase_C_sf"/>
</dbReference>
<dbReference type="GO" id="GO:0005524">
    <property type="term" value="F:ATP binding"/>
    <property type="evidence" value="ECO:0007669"/>
    <property type="project" value="UniProtKB-KW"/>
</dbReference>
<dbReference type="InterPro" id="IPR019794">
    <property type="entry name" value="Peroxidases_AS"/>
</dbReference>
<evidence type="ECO:0000313" key="7">
    <source>
        <dbReference type="Proteomes" id="UP001550628"/>
    </source>
</evidence>
<protein>
    <submittedName>
        <fullName evidence="6">ATP-binding protein</fullName>
    </submittedName>
</protein>
<dbReference type="PANTHER" id="PTHR24421">
    <property type="entry name" value="NITRATE/NITRITE SENSOR PROTEIN NARX-RELATED"/>
    <property type="match status" value="1"/>
</dbReference>
<keyword evidence="6" id="KW-0067">ATP-binding</keyword>
<evidence type="ECO:0000256" key="3">
    <source>
        <dbReference type="ARBA" id="ARBA00023012"/>
    </source>
</evidence>
<dbReference type="Pfam" id="PF02518">
    <property type="entry name" value="HATPase_c"/>
    <property type="match status" value="1"/>
</dbReference>
<keyword evidence="4" id="KW-1133">Transmembrane helix</keyword>
<feature type="transmembrane region" description="Helical" evidence="4">
    <location>
        <begin position="191"/>
        <end position="208"/>
    </location>
</feature>
<evidence type="ECO:0000313" key="6">
    <source>
        <dbReference type="EMBL" id="MEU1955766.1"/>
    </source>
</evidence>
<keyword evidence="4" id="KW-0472">Membrane</keyword>
<keyword evidence="7" id="KW-1185">Reference proteome</keyword>
<evidence type="ECO:0000256" key="1">
    <source>
        <dbReference type="ARBA" id="ARBA00022679"/>
    </source>
</evidence>
<feature type="transmembrane region" description="Helical" evidence="4">
    <location>
        <begin position="77"/>
        <end position="102"/>
    </location>
</feature>
<dbReference type="InterPro" id="IPR050482">
    <property type="entry name" value="Sensor_HK_TwoCompSys"/>
</dbReference>
<dbReference type="InterPro" id="IPR003594">
    <property type="entry name" value="HATPase_dom"/>
</dbReference>
<keyword evidence="6" id="KW-0547">Nucleotide-binding</keyword>
<feature type="domain" description="Histidine kinase/HSP90-like ATPase" evidence="5">
    <location>
        <begin position="336"/>
        <end position="423"/>
    </location>
</feature>
<keyword evidence="1" id="KW-0808">Transferase</keyword>
<keyword evidence="2" id="KW-0418">Kinase</keyword>
<organism evidence="6 7">
    <name type="scientific">Nocardia rhamnosiphila</name>
    <dbReference type="NCBI Taxonomy" id="426716"/>
    <lineage>
        <taxon>Bacteria</taxon>
        <taxon>Bacillati</taxon>
        <taxon>Actinomycetota</taxon>
        <taxon>Actinomycetes</taxon>
        <taxon>Mycobacteriales</taxon>
        <taxon>Nocardiaceae</taxon>
        <taxon>Nocardia</taxon>
    </lineage>
</organism>
<accession>A0ABV2WY10</accession>
<keyword evidence="4" id="KW-0812">Transmembrane</keyword>
<dbReference type="PANTHER" id="PTHR24421:SF61">
    <property type="entry name" value="OXYGEN SENSOR HISTIDINE KINASE NREB"/>
    <property type="match status" value="1"/>
</dbReference>
<evidence type="ECO:0000259" key="5">
    <source>
        <dbReference type="Pfam" id="PF02518"/>
    </source>
</evidence>
<evidence type="ECO:0000256" key="4">
    <source>
        <dbReference type="SAM" id="Phobius"/>
    </source>
</evidence>
<gene>
    <name evidence="6" type="ORF">ABZ510_28405</name>
</gene>
<name>A0ABV2WY10_9NOCA</name>
<dbReference type="Proteomes" id="UP001550628">
    <property type="component" value="Unassembled WGS sequence"/>
</dbReference>
<proteinExistence type="predicted"/>
<comment type="caution">
    <text evidence="6">The sequence shown here is derived from an EMBL/GenBank/DDBJ whole genome shotgun (WGS) entry which is preliminary data.</text>
</comment>